<evidence type="ECO:0000256" key="2">
    <source>
        <dbReference type="SAM" id="SignalP"/>
    </source>
</evidence>
<feature type="signal peptide" evidence="2">
    <location>
        <begin position="1"/>
        <end position="19"/>
    </location>
</feature>
<dbReference type="AlphaFoldDB" id="A0A409WTL4"/>
<dbReference type="InParanoid" id="A0A409WTL4"/>
<name>A0A409WTL4_PSICY</name>
<dbReference type="EMBL" id="NHYD01003205">
    <property type="protein sequence ID" value="PPQ81863.1"/>
    <property type="molecule type" value="Genomic_DNA"/>
</dbReference>
<reference evidence="3 4" key="1">
    <citation type="journal article" date="2018" name="Evol. Lett.">
        <title>Horizontal gene cluster transfer increased hallucinogenic mushroom diversity.</title>
        <authorList>
            <person name="Reynolds H.T."/>
            <person name="Vijayakumar V."/>
            <person name="Gluck-Thaler E."/>
            <person name="Korotkin H.B."/>
            <person name="Matheny P.B."/>
            <person name="Slot J.C."/>
        </authorList>
    </citation>
    <scope>NUCLEOTIDE SEQUENCE [LARGE SCALE GENOMIC DNA]</scope>
    <source>
        <strain evidence="3 4">2631</strain>
    </source>
</reference>
<protein>
    <submittedName>
        <fullName evidence="3">Uncharacterized protein</fullName>
    </submittedName>
</protein>
<keyword evidence="4" id="KW-1185">Reference proteome</keyword>
<organism evidence="3 4">
    <name type="scientific">Psilocybe cyanescens</name>
    <dbReference type="NCBI Taxonomy" id="93625"/>
    <lineage>
        <taxon>Eukaryota</taxon>
        <taxon>Fungi</taxon>
        <taxon>Dikarya</taxon>
        <taxon>Basidiomycota</taxon>
        <taxon>Agaricomycotina</taxon>
        <taxon>Agaricomycetes</taxon>
        <taxon>Agaricomycetidae</taxon>
        <taxon>Agaricales</taxon>
        <taxon>Agaricineae</taxon>
        <taxon>Strophariaceae</taxon>
        <taxon>Psilocybe</taxon>
    </lineage>
</organism>
<gene>
    <name evidence="3" type="ORF">CVT25_013463</name>
</gene>
<evidence type="ECO:0000313" key="4">
    <source>
        <dbReference type="Proteomes" id="UP000283269"/>
    </source>
</evidence>
<comment type="caution">
    <text evidence="3">The sequence shown here is derived from an EMBL/GenBank/DDBJ whole genome shotgun (WGS) entry which is preliminary data.</text>
</comment>
<feature type="region of interest" description="Disordered" evidence="1">
    <location>
        <begin position="155"/>
        <end position="185"/>
    </location>
</feature>
<dbReference type="Proteomes" id="UP000283269">
    <property type="component" value="Unassembled WGS sequence"/>
</dbReference>
<evidence type="ECO:0000313" key="3">
    <source>
        <dbReference type="EMBL" id="PPQ81863.1"/>
    </source>
</evidence>
<evidence type="ECO:0000256" key="1">
    <source>
        <dbReference type="SAM" id="MobiDB-lite"/>
    </source>
</evidence>
<feature type="chain" id="PRO_5019394567" evidence="2">
    <location>
        <begin position="20"/>
        <end position="185"/>
    </location>
</feature>
<keyword evidence="2" id="KW-0732">Signal</keyword>
<sequence length="185" mass="19992">MFKISVALAILLFFQAVTSSPIEKRQGDQKLQVDKFDNTNLLDNASDSRKNFLFLDTEWQAGKLKVDAIESPDLLDDTPDCRKALLLDVLVTSNDTNQALAADDTTLLKRQAAGKLKVDAVENPDLEDTTPGCCKILLSRPAPAISHRALEALDQGPVTDSSDEPSVATGISRPTSGIVISNGKR</sequence>
<proteinExistence type="predicted"/>
<accession>A0A409WTL4</accession>